<gene>
    <name evidence="1" type="primary">mbl</name>
    <name evidence="1" type="ORF">AN2V17_42300</name>
</gene>
<proteinExistence type="predicted"/>
<protein>
    <submittedName>
        <fullName evidence="1">Cell shape-determining protein Mbl</fullName>
    </submittedName>
</protein>
<name>A0ACB5UR10_9FIRM</name>
<comment type="caution">
    <text evidence="1">The sequence shown here is derived from an EMBL/GenBank/DDBJ whole genome shotgun (WGS) entry which is preliminary data.</text>
</comment>
<dbReference type="Proteomes" id="UP001374599">
    <property type="component" value="Unassembled WGS sequence"/>
</dbReference>
<organism evidence="1 2">
    <name type="scientific">Vallitalea maricola</name>
    <dbReference type="NCBI Taxonomy" id="3074433"/>
    <lineage>
        <taxon>Bacteria</taxon>
        <taxon>Bacillati</taxon>
        <taxon>Bacillota</taxon>
        <taxon>Clostridia</taxon>
        <taxon>Lachnospirales</taxon>
        <taxon>Vallitaleaceae</taxon>
        <taxon>Vallitalea</taxon>
    </lineage>
</organism>
<reference evidence="1" key="1">
    <citation type="submission" date="2023-09" db="EMBL/GenBank/DDBJ databases">
        <title>Vallitalea sediminicola and Vallitalea maricola sp. nov., anaerobic bacteria isolated from marine sediment.</title>
        <authorList>
            <person name="Hirano S."/>
            <person name="Maeda A."/>
            <person name="Terahara T."/>
            <person name="Mori K."/>
            <person name="Hamada M."/>
            <person name="Matsumoto R."/>
            <person name="Kobayashi T."/>
        </authorList>
    </citation>
    <scope>NUCLEOTIDE SEQUENCE</scope>
    <source>
        <strain evidence="1">AN17-2</strain>
    </source>
</reference>
<evidence type="ECO:0000313" key="2">
    <source>
        <dbReference type="Proteomes" id="UP001374599"/>
    </source>
</evidence>
<dbReference type="EMBL" id="BTPU01000092">
    <property type="protein sequence ID" value="GMQ64988.1"/>
    <property type="molecule type" value="Genomic_DNA"/>
</dbReference>
<keyword evidence="2" id="KW-1185">Reference proteome</keyword>
<accession>A0ACB5UR10</accession>
<evidence type="ECO:0000313" key="1">
    <source>
        <dbReference type="EMBL" id="GMQ64988.1"/>
    </source>
</evidence>
<sequence>MFSRELGFDLGTSIMHISQRDKGIVLDEPEIIAIDKSKNDIVAVGEEAYEMLEKTPAHIIMNSPVQYGVVADFDNMGKLLKMQLKNLKMGKKFSNNVAIVSVPNDVSEVERKALYDLFVHSGFRFKKVYLIEKPVAAAVGAGIEVLKPYGNMIVDIGGGTTEVSVVSLGGIVISKLLKVGGNKFDEDIKNYIKRKYSIYIGKKSAEKIKKEIGYVFIDDEEEIISTEVVGRDVVTGLPKKVTVTNEDIDIALKEDINVIIDAIKYILEKTPPELSSDILETGVYLTGGSSLLGNLDVLIKNETSLSINLVENPKECVVNGIDTILRDMKQYEEILISSKRENKLKYN</sequence>